<evidence type="ECO:0000256" key="1">
    <source>
        <dbReference type="ARBA" id="ARBA00022531"/>
    </source>
</evidence>
<dbReference type="SUPFAM" id="SSF110296">
    <property type="entry name" value="Oligoxyloglucan reducing end-specific cellobiohydrolase"/>
    <property type="match status" value="1"/>
</dbReference>
<evidence type="ECO:0000259" key="6">
    <source>
        <dbReference type="Pfam" id="PF14870"/>
    </source>
</evidence>
<keyword evidence="2" id="KW-0604">Photosystem II</keyword>
<evidence type="ECO:0000313" key="7">
    <source>
        <dbReference type="EMBL" id="KAK3236924.1"/>
    </source>
</evidence>
<evidence type="ECO:0000256" key="3">
    <source>
        <dbReference type="SAM" id="MobiDB-lite"/>
    </source>
</evidence>
<dbReference type="EMBL" id="LGRX02034766">
    <property type="protein sequence ID" value="KAK3236924.1"/>
    <property type="molecule type" value="Genomic_DNA"/>
</dbReference>
<evidence type="ECO:0000256" key="5">
    <source>
        <dbReference type="SAM" id="SignalP"/>
    </source>
</evidence>
<accession>A0AAE0BJ26</accession>
<reference evidence="7 8" key="1">
    <citation type="journal article" date="2015" name="Genome Biol. Evol.">
        <title>Comparative Genomics of a Bacterivorous Green Alga Reveals Evolutionary Causalities and Consequences of Phago-Mixotrophic Mode of Nutrition.</title>
        <authorList>
            <person name="Burns J.A."/>
            <person name="Paasch A."/>
            <person name="Narechania A."/>
            <person name="Kim E."/>
        </authorList>
    </citation>
    <scope>NUCLEOTIDE SEQUENCE [LARGE SCALE GENOMIC DNA]</scope>
    <source>
        <strain evidence="7 8">PLY_AMNH</strain>
    </source>
</reference>
<dbReference type="Pfam" id="PF14870">
    <property type="entry name" value="PSII_BNR"/>
    <property type="match status" value="1"/>
</dbReference>
<dbReference type="PANTHER" id="PTHR47199:SF2">
    <property type="entry name" value="PHOTOSYSTEM II STABILITY_ASSEMBLY FACTOR HCF136, CHLOROPLASTIC"/>
    <property type="match status" value="1"/>
</dbReference>
<comment type="caution">
    <text evidence="7">The sequence shown here is derived from an EMBL/GenBank/DDBJ whole genome shotgun (WGS) entry which is preliminary data.</text>
</comment>
<proteinExistence type="predicted"/>
<feature type="signal peptide" evidence="5">
    <location>
        <begin position="1"/>
        <end position="41"/>
    </location>
</feature>
<sequence>MATKPSVCGSSDSAKAAVRISRPGCWLCCLALACLVPLVQGQNIEVSQWENGWFREDPLDSNEIFDFYRTSTDVAYVVGDDSNIYKTSNMGEVGGVAWTKVYTGTPTRFHWYSCGFVNDTHGWLVGLYGAIVYTTNGGDTWIKQAIVDSTQNPFYDGVDWKTIAIPPPERNAWGRPLDPLGHAYVVGTEGHILRTENWGSTWVKLESRTSVDLYSVTFMSTDIGAVAGDRGTILYTSDRGSSWDFRNAESETSSNFATTKNIRGIFFPYDSNFVNPDRGWVVGEEGLIMRTEDAGVSWTHLEGCTNSTLLSITVMESFKAGWLTSRDGSICASTDTGINWFMQVHASDNSLNKIHYFGSEWPQTFGTRGEFWRFPTLDRGQAIYMMDARYGTEDARVPEGYYSNSAVGDIYERIYRDGRAFPVNWETVGTETLDQWVHIHVEFNDPISDDITLMSRVNTGDPRDAEGCLAGSVSEVMLWSHYLSADQVAKVAIGFDQLVPQTASGETYLRALYPMEEGTGDLAYDFTTQLLPMQSFNGPFWVRTASPLSGWHPNSFVLQGHRLRDPATPTSPPPVEAEEDDGADDSWLLPVIIVCVLVPILLIAGYIFSKRLERPPVEDSGTGPALVIQEFHNKIPNSPAGAKVAPLPGNSPAPAMPASGSRQI</sequence>
<dbReference type="GO" id="GO:0015979">
    <property type="term" value="P:photosynthesis"/>
    <property type="evidence" value="ECO:0007669"/>
    <property type="project" value="UniProtKB-KW"/>
</dbReference>
<name>A0AAE0BJ26_9CHLO</name>
<keyword evidence="5" id="KW-0732">Signal</keyword>
<dbReference type="Gene3D" id="2.130.10.10">
    <property type="entry name" value="YVTN repeat-like/Quinoprotein amine dehydrogenase"/>
    <property type="match status" value="1"/>
</dbReference>
<keyword evidence="4" id="KW-0812">Transmembrane</keyword>
<feature type="region of interest" description="Disordered" evidence="3">
    <location>
        <begin position="639"/>
        <end position="664"/>
    </location>
</feature>
<dbReference type="InterPro" id="IPR015943">
    <property type="entry name" value="WD40/YVTN_repeat-like_dom_sf"/>
</dbReference>
<gene>
    <name evidence="7" type="ORF">CYMTET_52966</name>
</gene>
<dbReference type="PROSITE" id="PS51257">
    <property type="entry name" value="PROKAR_LIPOPROTEIN"/>
    <property type="match status" value="1"/>
</dbReference>
<dbReference type="GO" id="GO:0009523">
    <property type="term" value="C:photosystem II"/>
    <property type="evidence" value="ECO:0007669"/>
    <property type="project" value="UniProtKB-KW"/>
</dbReference>
<keyword evidence="1" id="KW-0602">Photosynthesis</keyword>
<evidence type="ECO:0000256" key="2">
    <source>
        <dbReference type="ARBA" id="ARBA00023276"/>
    </source>
</evidence>
<organism evidence="7 8">
    <name type="scientific">Cymbomonas tetramitiformis</name>
    <dbReference type="NCBI Taxonomy" id="36881"/>
    <lineage>
        <taxon>Eukaryota</taxon>
        <taxon>Viridiplantae</taxon>
        <taxon>Chlorophyta</taxon>
        <taxon>Pyramimonadophyceae</taxon>
        <taxon>Pyramimonadales</taxon>
        <taxon>Pyramimonadaceae</taxon>
        <taxon>Cymbomonas</taxon>
    </lineage>
</organism>
<dbReference type="PANTHER" id="PTHR47199">
    <property type="entry name" value="PHOTOSYSTEM II STABILITY/ASSEMBLY FACTOR HCF136, CHLOROPLASTIC"/>
    <property type="match status" value="1"/>
</dbReference>
<dbReference type="Proteomes" id="UP001190700">
    <property type="component" value="Unassembled WGS sequence"/>
</dbReference>
<feature type="chain" id="PRO_5042290005" description="Photosynthesis system II assembly factor Ycf48/Hcf136-like domain-containing protein" evidence="5">
    <location>
        <begin position="42"/>
        <end position="664"/>
    </location>
</feature>
<evidence type="ECO:0000313" key="8">
    <source>
        <dbReference type="Proteomes" id="UP001190700"/>
    </source>
</evidence>
<feature type="domain" description="Photosynthesis system II assembly factor Ycf48/Hcf136-like" evidence="6">
    <location>
        <begin position="200"/>
        <end position="390"/>
    </location>
</feature>
<feature type="transmembrane region" description="Helical" evidence="4">
    <location>
        <begin position="587"/>
        <end position="608"/>
    </location>
</feature>
<feature type="region of interest" description="Disordered" evidence="3">
    <location>
        <begin position="562"/>
        <end position="581"/>
    </location>
</feature>
<keyword evidence="4" id="KW-0472">Membrane</keyword>
<protein>
    <recommendedName>
        <fullName evidence="6">Photosynthesis system II assembly factor Ycf48/Hcf136-like domain-containing protein</fullName>
    </recommendedName>
</protein>
<keyword evidence="4" id="KW-1133">Transmembrane helix</keyword>
<keyword evidence="8" id="KW-1185">Reference proteome</keyword>
<evidence type="ECO:0000256" key="4">
    <source>
        <dbReference type="SAM" id="Phobius"/>
    </source>
</evidence>
<dbReference type="InterPro" id="IPR028203">
    <property type="entry name" value="PSII_CF48-like_dom"/>
</dbReference>
<dbReference type="AlphaFoldDB" id="A0AAE0BJ26"/>